<dbReference type="Proteomes" id="UP000217790">
    <property type="component" value="Unassembled WGS sequence"/>
</dbReference>
<evidence type="ECO:0000313" key="1">
    <source>
        <dbReference type="EMBL" id="PBK86315.1"/>
    </source>
</evidence>
<dbReference type="AlphaFoldDB" id="A0A2H3CTF9"/>
<sequence length="810" mass="91128">MTMFAKNDLWALLNQMTFPPLIAALSWKLCRQYNVYVPRKWQPVRDSDTLLALNVGALSHLGIRFRLLGGSLEFTFTATESVDHCQYHCCAKRQADKKPYFFGPGEATFVMEGAVVTDRPATITNQDRSLPSLSITLSAQKNAAMQKQIATKRILTSGMSNVKPSKSKQPLGTSNVEVERINVSLNRQVLEAEMRATLLMDLVQSGVPILGTPTSVNPSHQLPDIDGINKGIKMARRKNATPYERTPTGMAPPAHSGYQTAGYSAAHVDYHKGRQDEQVKILVQVRKPNNKTQKGDHFFAISEGVNFYAREPAYRVNALVLDQLLSHIMKDTHVKGFPFNVKDFVLRDPHWVRVLSDQSQTEPSDLYSHNIHTQKASAEKLKNPPKQFKYFQKASPTYFLDMTWEAATRFNMWDAEYDSAPEIQELDNDIPPSSISAASSTMSLPETEDRVEVPMTGIQCSDWFKEIPKLILQGGVVNEEQSEYDWKEGEDSRLGISSFKTANKGILEPGIHVGGQELALALQGEVCFKRPFYFPKAGSNPRRLTNDGERVTILQEANTYLWASALHEMSVAVVMDIALTLVSPPMPIPDLQFIEVAVVQRTRPVSVKRNAWTGLTALAERLLPKGTFWKYIANRQPRPIDNLPEHIQYQYTEQSAFVSNYQDPQVMAASLVHGVRPFGDGNVEGSVENFPLEHTCNACRWDIGDVFEAQEFQAFTYRTSLRTFYEGSQAATTGIYIVTQGAWSDTLEQPRRKELGRKLGLIWMKIAVAKTVYLLTPRMPRDDREGYEQEKCNSQLGHNLEGMQNVLLPM</sequence>
<dbReference type="STRING" id="47427.A0A2H3CTF9"/>
<name>A0A2H3CTF9_ARMGA</name>
<keyword evidence="2" id="KW-1185">Reference proteome</keyword>
<evidence type="ECO:0000313" key="2">
    <source>
        <dbReference type="Proteomes" id="UP000217790"/>
    </source>
</evidence>
<dbReference type="EMBL" id="KZ293685">
    <property type="protein sequence ID" value="PBK86315.1"/>
    <property type="molecule type" value="Genomic_DNA"/>
</dbReference>
<proteinExistence type="predicted"/>
<dbReference type="OrthoDB" id="301415at2759"/>
<dbReference type="InParanoid" id="A0A2H3CTF9"/>
<reference evidence="2" key="1">
    <citation type="journal article" date="2017" name="Nat. Ecol. Evol.">
        <title>Genome expansion and lineage-specific genetic innovations in the forest pathogenic fungi Armillaria.</title>
        <authorList>
            <person name="Sipos G."/>
            <person name="Prasanna A.N."/>
            <person name="Walter M.C."/>
            <person name="O'Connor E."/>
            <person name="Balint B."/>
            <person name="Krizsan K."/>
            <person name="Kiss B."/>
            <person name="Hess J."/>
            <person name="Varga T."/>
            <person name="Slot J."/>
            <person name="Riley R."/>
            <person name="Boka B."/>
            <person name="Rigling D."/>
            <person name="Barry K."/>
            <person name="Lee J."/>
            <person name="Mihaltcheva S."/>
            <person name="LaButti K."/>
            <person name="Lipzen A."/>
            <person name="Waldron R."/>
            <person name="Moloney N.M."/>
            <person name="Sperisen C."/>
            <person name="Kredics L."/>
            <person name="Vagvoelgyi C."/>
            <person name="Patrignani A."/>
            <person name="Fitzpatrick D."/>
            <person name="Nagy I."/>
            <person name="Doyle S."/>
            <person name="Anderson J.B."/>
            <person name="Grigoriev I.V."/>
            <person name="Gueldener U."/>
            <person name="Muensterkoetter M."/>
            <person name="Nagy L.G."/>
        </authorList>
    </citation>
    <scope>NUCLEOTIDE SEQUENCE [LARGE SCALE GENOMIC DNA]</scope>
    <source>
        <strain evidence="2">Ar21-2</strain>
    </source>
</reference>
<gene>
    <name evidence="1" type="ORF">ARMGADRAFT_1035761</name>
</gene>
<protein>
    <submittedName>
        <fullName evidence="1">Uncharacterized protein</fullName>
    </submittedName>
</protein>
<organism evidence="1 2">
    <name type="scientific">Armillaria gallica</name>
    <name type="common">Bulbous honey fungus</name>
    <name type="synonym">Armillaria bulbosa</name>
    <dbReference type="NCBI Taxonomy" id="47427"/>
    <lineage>
        <taxon>Eukaryota</taxon>
        <taxon>Fungi</taxon>
        <taxon>Dikarya</taxon>
        <taxon>Basidiomycota</taxon>
        <taxon>Agaricomycotina</taxon>
        <taxon>Agaricomycetes</taxon>
        <taxon>Agaricomycetidae</taxon>
        <taxon>Agaricales</taxon>
        <taxon>Marasmiineae</taxon>
        <taxon>Physalacriaceae</taxon>
        <taxon>Armillaria</taxon>
    </lineage>
</organism>
<accession>A0A2H3CTF9</accession>